<evidence type="ECO:0000313" key="2">
    <source>
        <dbReference type="EMBL" id="KAK2963992.1"/>
    </source>
</evidence>
<accession>A0ABQ9YJQ1</accession>
<sequence>MGSELSMMLTSETPQREAVKARVDYMNLYLASNRSRYISVEEMRRLEEGLWPRYLTATATGVINLRSSDNVAVKRHAIQEIMRDLQANPGHSDTAKRHDNMSKVIGDNLLTVQDEYLKRDLYSLIRLLITMKDGEPFEPVDSDETKRAFRLRASLATEPEWSIIEVFSLAHESLIRTDPSKYWVGNDNVHYAELAKIGLSQLLSASLPAESSPCGCTEVTFGDHQRLAEVTLRTMPGLVEVAVMDEVLPLLARFLASHDRTVLDFCLKALFKASHFQDSWEALKTMEIEIELTEGGRRNSRVKVTDILGMVERRNEPTVTTTARKILHEIRRTSPRKQKALTDPEKVGQNGVIKVEGDDMGFTANFKSIPLNELFAMSQNGRGFEFGGNNDGEEHEDSTEEEEDAEERSNTHVQVK</sequence>
<protein>
    <submittedName>
        <fullName evidence="2">Uncharacterized protein</fullName>
    </submittedName>
</protein>
<proteinExistence type="predicted"/>
<feature type="region of interest" description="Disordered" evidence="1">
    <location>
        <begin position="382"/>
        <end position="416"/>
    </location>
</feature>
<organism evidence="2 3">
    <name type="scientific">Blattamonas nauphoetae</name>
    <dbReference type="NCBI Taxonomy" id="2049346"/>
    <lineage>
        <taxon>Eukaryota</taxon>
        <taxon>Metamonada</taxon>
        <taxon>Preaxostyla</taxon>
        <taxon>Oxymonadida</taxon>
        <taxon>Blattamonas</taxon>
    </lineage>
</organism>
<name>A0ABQ9YJQ1_9EUKA</name>
<feature type="compositionally biased region" description="Acidic residues" evidence="1">
    <location>
        <begin position="391"/>
        <end position="406"/>
    </location>
</feature>
<keyword evidence="3" id="KW-1185">Reference proteome</keyword>
<dbReference type="EMBL" id="JARBJD010000004">
    <property type="protein sequence ID" value="KAK2963992.1"/>
    <property type="molecule type" value="Genomic_DNA"/>
</dbReference>
<evidence type="ECO:0000256" key="1">
    <source>
        <dbReference type="SAM" id="MobiDB-lite"/>
    </source>
</evidence>
<dbReference type="Proteomes" id="UP001281761">
    <property type="component" value="Unassembled WGS sequence"/>
</dbReference>
<comment type="caution">
    <text evidence="2">The sequence shown here is derived from an EMBL/GenBank/DDBJ whole genome shotgun (WGS) entry which is preliminary data.</text>
</comment>
<evidence type="ECO:0000313" key="3">
    <source>
        <dbReference type="Proteomes" id="UP001281761"/>
    </source>
</evidence>
<gene>
    <name evidence="2" type="ORF">BLNAU_1073</name>
</gene>
<reference evidence="2 3" key="1">
    <citation type="journal article" date="2022" name="bioRxiv">
        <title>Genomics of Preaxostyla Flagellates Illuminates Evolutionary Transitions and the Path Towards Mitochondrial Loss.</title>
        <authorList>
            <person name="Novak L.V.F."/>
            <person name="Treitli S.C."/>
            <person name="Pyrih J."/>
            <person name="Halakuc P."/>
            <person name="Pipaliya S.V."/>
            <person name="Vacek V."/>
            <person name="Brzon O."/>
            <person name="Soukal P."/>
            <person name="Eme L."/>
            <person name="Dacks J.B."/>
            <person name="Karnkowska A."/>
            <person name="Elias M."/>
            <person name="Hampl V."/>
        </authorList>
    </citation>
    <scope>NUCLEOTIDE SEQUENCE [LARGE SCALE GENOMIC DNA]</scope>
    <source>
        <strain evidence="2">NAU3</strain>
        <tissue evidence="2">Gut</tissue>
    </source>
</reference>